<name>A0A9E4ZGL6_9EURY</name>
<reference evidence="3" key="2">
    <citation type="submission" date="2021-04" db="EMBL/GenBank/DDBJ databases">
        <authorList>
            <person name="Dong X."/>
        </authorList>
    </citation>
    <scope>NUCLEOTIDE SEQUENCE</scope>
    <source>
        <strain evidence="3">LLY</strain>
    </source>
</reference>
<dbReference type="Gene3D" id="3.40.50.2000">
    <property type="entry name" value="Glycogen Phosphorylase B"/>
    <property type="match status" value="2"/>
</dbReference>
<dbReference type="AlphaFoldDB" id="A0A9E4ZGL6"/>
<evidence type="ECO:0000259" key="1">
    <source>
        <dbReference type="Pfam" id="PF00534"/>
    </source>
</evidence>
<dbReference type="RefSeq" id="WP_250868553.1">
    <property type="nucleotide sequence ID" value="NZ_JAGSOI010000039.1"/>
</dbReference>
<feature type="domain" description="Glycosyltransferase subfamily 4-like N-terminal" evidence="2">
    <location>
        <begin position="15"/>
        <end position="188"/>
    </location>
</feature>
<organism evidence="3 4">
    <name type="scientific">Methanococcoides seepicolus</name>
    <dbReference type="NCBI Taxonomy" id="2828780"/>
    <lineage>
        <taxon>Archaea</taxon>
        <taxon>Methanobacteriati</taxon>
        <taxon>Methanobacteriota</taxon>
        <taxon>Stenosarchaea group</taxon>
        <taxon>Methanomicrobia</taxon>
        <taxon>Methanosarcinales</taxon>
        <taxon>Methanosarcinaceae</taxon>
        <taxon>Methanococcoides</taxon>
    </lineage>
</organism>
<keyword evidence="4" id="KW-1185">Reference proteome</keyword>
<reference evidence="3" key="1">
    <citation type="journal article" date="2021" name="mSystems">
        <title>Bacteria and Archaea Synergistically Convert Glycine Betaine to Biogenic Methane in the Formosa Cold Seep of the South China Sea.</title>
        <authorList>
            <person name="Li L."/>
            <person name="Zhang W."/>
            <person name="Zhang S."/>
            <person name="Song L."/>
            <person name="Sun Q."/>
            <person name="Zhang H."/>
            <person name="Xiang H."/>
            <person name="Dong X."/>
        </authorList>
    </citation>
    <scope>NUCLEOTIDE SEQUENCE</scope>
    <source>
        <strain evidence="3">LLY</strain>
    </source>
</reference>
<evidence type="ECO:0000313" key="3">
    <source>
        <dbReference type="EMBL" id="MCM1987211.1"/>
    </source>
</evidence>
<dbReference type="Pfam" id="PF13439">
    <property type="entry name" value="Glyco_transf_4"/>
    <property type="match status" value="1"/>
</dbReference>
<feature type="domain" description="Glycosyl transferase family 1" evidence="1">
    <location>
        <begin position="195"/>
        <end position="347"/>
    </location>
</feature>
<dbReference type="EMBL" id="JAGSOI010000039">
    <property type="protein sequence ID" value="MCM1987211.1"/>
    <property type="molecule type" value="Genomic_DNA"/>
</dbReference>
<dbReference type="CDD" id="cd03801">
    <property type="entry name" value="GT4_PimA-like"/>
    <property type="match status" value="1"/>
</dbReference>
<gene>
    <name evidence="3" type="ORF">KDK67_09475</name>
</gene>
<proteinExistence type="predicted"/>
<sequence>MRILMLNYEYPPLGGGASPVTKSLSEELVRLGHTVDVVTMGYKELKPKEDINGVTVYRVPSIRKKLEVCQTHEMLSYCISAYRFLPKLLETNQYDIVHTHFIIPTGVLSYLSRKSIPYIITSHGSDVPGYNPDRFGLQHKLLKPLWNTIVKNAACITSPTNYHKNLILENITNKEHWNKVKVIPNGIHPGNFVPKNKERKILVVTRLFERKGVQYVIEAMKDIKNYSLVICGDGPYKKQLEMQISRLNVDNIDLLGYVSYDRLKHEYETSSIFVFPSSSESFGLVLLEAMSAGCATITSNATGCPEVVGDTALLIRTKNSEDIRKALVKLINDDQLRIELGLKAKKRVEDSFTWKKIAKQYLSVYEDVIHE</sequence>
<dbReference type="GO" id="GO:0016757">
    <property type="term" value="F:glycosyltransferase activity"/>
    <property type="evidence" value="ECO:0007669"/>
    <property type="project" value="InterPro"/>
</dbReference>
<dbReference type="PANTHER" id="PTHR45947">
    <property type="entry name" value="SULFOQUINOVOSYL TRANSFERASE SQD2"/>
    <property type="match status" value="1"/>
</dbReference>
<dbReference type="InterPro" id="IPR028098">
    <property type="entry name" value="Glyco_trans_4-like_N"/>
</dbReference>
<accession>A0A9E4ZGL6</accession>
<dbReference type="SUPFAM" id="SSF53756">
    <property type="entry name" value="UDP-Glycosyltransferase/glycogen phosphorylase"/>
    <property type="match status" value="1"/>
</dbReference>
<dbReference type="Pfam" id="PF00534">
    <property type="entry name" value="Glycos_transf_1"/>
    <property type="match status" value="1"/>
</dbReference>
<dbReference type="PANTHER" id="PTHR45947:SF3">
    <property type="entry name" value="SULFOQUINOVOSYL TRANSFERASE SQD2"/>
    <property type="match status" value="1"/>
</dbReference>
<evidence type="ECO:0000259" key="2">
    <source>
        <dbReference type="Pfam" id="PF13439"/>
    </source>
</evidence>
<dbReference type="Proteomes" id="UP001056766">
    <property type="component" value="Unassembled WGS sequence"/>
</dbReference>
<comment type="caution">
    <text evidence="3">The sequence shown here is derived from an EMBL/GenBank/DDBJ whole genome shotgun (WGS) entry which is preliminary data.</text>
</comment>
<dbReference type="InterPro" id="IPR001296">
    <property type="entry name" value="Glyco_trans_1"/>
</dbReference>
<dbReference type="InterPro" id="IPR050194">
    <property type="entry name" value="Glycosyltransferase_grp1"/>
</dbReference>
<evidence type="ECO:0000313" key="4">
    <source>
        <dbReference type="Proteomes" id="UP001056766"/>
    </source>
</evidence>
<protein>
    <submittedName>
        <fullName evidence="3">Glycosyltransferase family 4 protein</fullName>
    </submittedName>
</protein>